<organism evidence="1 2">
    <name type="scientific">Gonium pectorale</name>
    <name type="common">Green alga</name>
    <dbReference type="NCBI Taxonomy" id="33097"/>
    <lineage>
        <taxon>Eukaryota</taxon>
        <taxon>Viridiplantae</taxon>
        <taxon>Chlorophyta</taxon>
        <taxon>core chlorophytes</taxon>
        <taxon>Chlorophyceae</taxon>
        <taxon>CS clade</taxon>
        <taxon>Chlamydomonadales</taxon>
        <taxon>Volvocaceae</taxon>
        <taxon>Gonium</taxon>
    </lineage>
</organism>
<dbReference type="AlphaFoldDB" id="A0A150GEH9"/>
<gene>
    <name evidence="1" type="ORF">GPECTOR_29g123</name>
</gene>
<evidence type="ECO:0000313" key="2">
    <source>
        <dbReference type="Proteomes" id="UP000075714"/>
    </source>
</evidence>
<evidence type="ECO:0000313" key="1">
    <source>
        <dbReference type="EMBL" id="KXZ48218.1"/>
    </source>
</evidence>
<reference evidence="2" key="1">
    <citation type="journal article" date="2016" name="Nat. Commun.">
        <title>The Gonium pectorale genome demonstrates co-option of cell cycle regulation during the evolution of multicellularity.</title>
        <authorList>
            <person name="Hanschen E.R."/>
            <person name="Marriage T.N."/>
            <person name="Ferris P.J."/>
            <person name="Hamaji T."/>
            <person name="Toyoda A."/>
            <person name="Fujiyama A."/>
            <person name="Neme R."/>
            <person name="Noguchi H."/>
            <person name="Minakuchi Y."/>
            <person name="Suzuki M."/>
            <person name="Kawai-Toyooka H."/>
            <person name="Smith D.R."/>
            <person name="Sparks H."/>
            <person name="Anderson J."/>
            <person name="Bakaric R."/>
            <person name="Luria V."/>
            <person name="Karger A."/>
            <person name="Kirschner M.W."/>
            <person name="Durand P.M."/>
            <person name="Michod R.E."/>
            <person name="Nozaki H."/>
            <person name="Olson B.J."/>
        </authorList>
    </citation>
    <scope>NUCLEOTIDE SEQUENCE [LARGE SCALE GENOMIC DNA]</scope>
    <source>
        <strain evidence="2">NIES-2863</strain>
    </source>
</reference>
<name>A0A150GEH9_GONPE</name>
<comment type="caution">
    <text evidence="1">The sequence shown here is derived from an EMBL/GenBank/DDBJ whole genome shotgun (WGS) entry which is preliminary data.</text>
</comment>
<sequence>MAATRPSRGPGASCMRAFGGRLPLALAAALVVCLCLCITGSAGAARDLKSAGVNRHLLDDSYPITSVQVPTTTVLDTRAQTLVDTRYADVNVNKRDGSGCVSNIPGAGRVCWGRRRSLQSTYGSKTAVDLKAAQARLESDDVKPMADDPLAIMNVVKPSAVRTDVNMEAPLTKVKSSDGEGSVLGADASADADMEVAGFDGYL</sequence>
<dbReference type="EMBL" id="LSYV01000030">
    <property type="protein sequence ID" value="KXZ48218.1"/>
    <property type="molecule type" value="Genomic_DNA"/>
</dbReference>
<dbReference type="Proteomes" id="UP000075714">
    <property type="component" value="Unassembled WGS sequence"/>
</dbReference>
<keyword evidence="2" id="KW-1185">Reference proteome</keyword>
<accession>A0A150GEH9</accession>
<proteinExistence type="predicted"/>
<protein>
    <submittedName>
        <fullName evidence="1">Uncharacterized protein</fullName>
    </submittedName>
</protein>